<dbReference type="EMBL" id="LGRX02007330">
    <property type="protein sequence ID" value="KAK3275249.1"/>
    <property type="molecule type" value="Genomic_DNA"/>
</dbReference>
<feature type="region of interest" description="Disordered" evidence="1">
    <location>
        <begin position="1"/>
        <end position="26"/>
    </location>
</feature>
<evidence type="ECO:0000256" key="1">
    <source>
        <dbReference type="SAM" id="MobiDB-lite"/>
    </source>
</evidence>
<sequence>MHDAIANSESTMDWLEDSDPPSMEEPGERIYTTHHNKGWPSRTSVRWRAGGCGREEHQQGARVLPYMGDFLVLVSSRVEALRPGRRRVITRLRRSSAGNRAGSAGLEAGNRAGCRLECGASGGASGKIISQEIHFVISTKRVSGAKVKLTRQAWARGVVAQATGSEPVERTEDLAEPHEAPASAHHLKHAARGFWADELRHLHITQLELEAGYKTLQFLPERAHQEGGPPVMRQPGGGGDAQPRHLELMRRMRPLRILLDLNAIELQARHIRCEASKWADRLSVDRERDD</sequence>
<keyword evidence="3" id="KW-1185">Reference proteome</keyword>
<protein>
    <submittedName>
        <fullName evidence="2">Uncharacterized protein</fullName>
    </submittedName>
</protein>
<evidence type="ECO:0000313" key="2">
    <source>
        <dbReference type="EMBL" id="KAK3275249.1"/>
    </source>
</evidence>
<accession>A0AAE0GBR8</accession>
<evidence type="ECO:0000313" key="3">
    <source>
        <dbReference type="Proteomes" id="UP001190700"/>
    </source>
</evidence>
<name>A0AAE0GBR8_9CHLO</name>
<dbReference type="Proteomes" id="UP001190700">
    <property type="component" value="Unassembled WGS sequence"/>
</dbReference>
<reference evidence="2 3" key="1">
    <citation type="journal article" date="2015" name="Genome Biol. Evol.">
        <title>Comparative Genomics of a Bacterivorous Green Alga Reveals Evolutionary Causalities and Consequences of Phago-Mixotrophic Mode of Nutrition.</title>
        <authorList>
            <person name="Burns J.A."/>
            <person name="Paasch A."/>
            <person name="Narechania A."/>
            <person name="Kim E."/>
        </authorList>
    </citation>
    <scope>NUCLEOTIDE SEQUENCE [LARGE SCALE GENOMIC DNA]</scope>
    <source>
        <strain evidence="2 3">PLY_AMNH</strain>
    </source>
</reference>
<gene>
    <name evidence="2" type="ORF">CYMTET_16607</name>
</gene>
<comment type="caution">
    <text evidence="2">The sequence shown here is derived from an EMBL/GenBank/DDBJ whole genome shotgun (WGS) entry which is preliminary data.</text>
</comment>
<dbReference type="AlphaFoldDB" id="A0AAE0GBR8"/>
<proteinExistence type="predicted"/>
<organism evidence="2 3">
    <name type="scientific">Cymbomonas tetramitiformis</name>
    <dbReference type="NCBI Taxonomy" id="36881"/>
    <lineage>
        <taxon>Eukaryota</taxon>
        <taxon>Viridiplantae</taxon>
        <taxon>Chlorophyta</taxon>
        <taxon>Pyramimonadophyceae</taxon>
        <taxon>Pyramimonadales</taxon>
        <taxon>Pyramimonadaceae</taxon>
        <taxon>Cymbomonas</taxon>
    </lineage>
</organism>